<proteinExistence type="predicted"/>
<dbReference type="Proteomes" id="UP000198742">
    <property type="component" value="Unassembled WGS sequence"/>
</dbReference>
<sequence length="54" mass="5450">MDSVEVLFGGPAAHLRFLLDFSSDDVGAPQALVATAGAYGRAAAAAWRSATAAK</sequence>
<gene>
    <name evidence="1" type="ORF">SAMN04489844_1288</name>
</gene>
<reference evidence="2" key="1">
    <citation type="submission" date="2016-10" db="EMBL/GenBank/DDBJ databases">
        <authorList>
            <person name="Varghese N."/>
            <person name="Submissions S."/>
        </authorList>
    </citation>
    <scope>NUCLEOTIDE SEQUENCE [LARGE SCALE GENOMIC DNA]</scope>
    <source>
        <strain evidence="2">DSM 22017</strain>
    </source>
</reference>
<name>A0A1H4N451_9ACTN</name>
<dbReference type="AlphaFoldDB" id="A0A1H4N451"/>
<dbReference type="EMBL" id="FNRT01000002">
    <property type="protein sequence ID" value="SEB90071.1"/>
    <property type="molecule type" value="Genomic_DNA"/>
</dbReference>
<evidence type="ECO:0000313" key="1">
    <source>
        <dbReference type="EMBL" id="SEB90071.1"/>
    </source>
</evidence>
<evidence type="ECO:0000313" key="2">
    <source>
        <dbReference type="Proteomes" id="UP000198742"/>
    </source>
</evidence>
<protein>
    <submittedName>
        <fullName evidence="1">Uncharacterized protein</fullName>
    </submittedName>
</protein>
<organism evidence="1 2">
    <name type="scientific">Nocardioides exalbidus</name>
    <dbReference type="NCBI Taxonomy" id="402596"/>
    <lineage>
        <taxon>Bacteria</taxon>
        <taxon>Bacillati</taxon>
        <taxon>Actinomycetota</taxon>
        <taxon>Actinomycetes</taxon>
        <taxon>Propionibacteriales</taxon>
        <taxon>Nocardioidaceae</taxon>
        <taxon>Nocardioides</taxon>
    </lineage>
</organism>
<keyword evidence="2" id="KW-1185">Reference proteome</keyword>
<accession>A0A1H4N451</accession>